<dbReference type="CDD" id="cd06173">
    <property type="entry name" value="MFS_MefA_like"/>
    <property type="match status" value="1"/>
</dbReference>
<feature type="region of interest" description="Disordered" evidence="6">
    <location>
        <begin position="418"/>
        <end position="443"/>
    </location>
</feature>
<keyword evidence="9" id="KW-1185">Reference proteome</keyword>
<organism evidence="8 9">
    <name type="scientific">Streptomyces parvus</name>
    <dbReference type="NCBI Taxonomy" id="66428"/>
    <lineage>
        <taxon>Bacteria</taxon>
        <taxon>Bacillati</taxon>
        <taxon>Actinomycetota</taxon>
        <taxon>Actinomycetes</taxon>
        <taxon>Kitasatosporales</taxon>
        <taxon>Streptomycetaceae</taxon>
        <taxon>Streptomyces</taxon>
    </lineage>
</organism>
<sequence>MDEGASAGDSELPRQLRKNRAFNIFWLGQGLSLLGGSMTLLALPILILDATGSIAQMGALTAVSAAFGIGAGTFAGHIVDRMDRRNTMIFSEVARAVALGLVPLIWLIEPQIWLLYVVTAVASVLKTVFDVAYVTAVPNLVDADDLTAANSRLQGTYAVAGILGPVLAGIIAAGVGPAWALGVNGATFLVSAVTLVFVRLRRTDELNGATEDDPRGPVRDNFLVGFTFLWNHSAMRALTFLLTALTFLTLGATDLLIFRVQQDLEQGADVLGYVIAVSGLGSIVAAVLASVLRRVVGFGACWLASVLLIGAAVALIGNSRNLVIIALMSAVFMFGITLAGILSMTLRQQVTPDHLLGRVTAAFWTVHNASGPVGAAVVTVGAARLGVPSVSLMGGLFCLVIFLVGIFTPLRVARPELIPPKSPSKPGSVPAPGPAKPSLEKDR</sequence>
<dbReference type="InterPro" id="IPR011701">
    <property type="entry name" value="MFS"/>
</dbReference>
<dbReference type="PANTHER" id="PTHR23513">
    <property type="entry name" value="INTEGRAL MEMBRANE EFFLUX PROTEIN-RELATED"/>
    <property type="match status" value="1"/>
</dbReference>
<dbReference type="RefSeq" id="WP_109200596.1">
    <property type="nucleotide sequence ID" value="NZ_VSZQ01000029.1"/>
</dbReference>
<keyword evidence="3 7" id="KW-0812">Transmembrane</keyword>
<name>A0A5D4JIR3_9ACTN</name>
<dbReference type="Gene3D" id="1.20.1250.20">
    <property type="entry name" value="MFS general substrate transporter like domains"/>
    <property type="match status" value="1"/>
</dbReference>
<dbReference type="EMBL" id="VSZQ01000029">
    <property type="protein sequence ID" value="TYR65172.1"/>
    <property type="molecule type" value="Genomic_DNA"/>
</dbReference>
<keyword evidence="2" id="KW-1003">Cell membrane</keyword>
<dbReference type="AlphaFoldDB" id="A0A5D4JIR3"/>
<feature type="transmembrane region" description="Helical" evidence="7">
    <location>
        <begin position="24"/>
        <end position="48"/>
    </location>
</feature>
<evidence type="ECO:0000256" key="1">
    <source>
        <dbReference type="ARBA" id="ARBA00004651"/>
    </source>
</evidence>
<dbReference type="SUPFAM" id="SSF103473">
    <property type="entry name" value="MFS general substrate transporter"/>
    <property type="match status" value="1"/>
</dbReference>
<gene>
    <name evidence="8" type="ORF">FY004_07555</name>
</gene>
<dbReference type="Pfam" id="PF07690">
    <property type="entry name" value="MFS_1"/>
    <property type="match status" value="1"/>
</dbReference>
<evidence type="ECO:0000256" key="6">
    <source>
        <dbReference type="SAM" id="MobiDB-lite"/>
    </source>
</evidence>
<accession>A0A5D4JIR3</accession>
<feature type="transmembrane region" description="Helical" evidence="7">
    <location>
        <begin position="155"/>
        <end position="173"/>
    </location>
</feature>
<proteinExistence type="predicted"/>
<feature type="transmembrane region" description="Helical" evidence="7">
    <location>
        <begin position="54"/>
        <end position="76"/>
    </location>
</feature>
<comment type="subcellular location">
    <subcellularLocation>
        <location evidence="1">Cell membrane</location>
        <topology evidence="1">Multi-pass membrane protein</topology>
    </subcellularLocation>
</comment>
<feature type="transmembrane region" description="Helical" evidence="7">
    <location>
        <begin position="390"/>
        <end position="412"/>
    </location>
</feature>
<protein>
    <submittedName>
        <fullName evidence="8">MFS transporter</fullName>
    </submittedName>
</protein>
<feature type="transmembrane region" description="Helical" evidence="7">
    <location>
        <begin position="88"/>
        <end position="108"/>
    </location>
</feature>
<feature type="transmembrane region" description="Helical" evidence="7">
    <location>
        <begin position="295"/>
        <end position="316"/>
    </location>
</feature>
<dbReference type="GO" id="GO:0022857">
    <property type="term" value="F:transmembrane transporter activity"/>
    <property type="evidence" value="ECO:0007669"/>
    <property type="project" value="InterPro"/>
</dbReference>
<evidence type="ECO:0000256" key="4">
    <source>
        <dbReference type="ARBA" id="ARBA00022989"/>
    </source>
</evidence>
<evidence type="ECO:0000313" key="9">
    <source>
        <dbReference type="Proteomes" id="UP000323242"/>
    </source>
</evidence>
<evidence type="ECO:0000256" key="5">
    <source>
        <dbReference type="ARBA" id="ARBA00023136"/>
    </source>
</evidence>
<keyword evidence="4 7" id="KW-1133">Transmembrane helix</keyword>
<feature type="transmembrane region" description="Helical" evidence="7">
    <location>
        <begin position="114"/>
        <end position="134"/>
    </location>
</feature>
<dbReference type="Proteomes" id="UP000323242">
    <property type="component" value="Unassembled WGS sequence"/>
</dbReference>
<evidence type="ECO:0000256" key="7">
    <source>
        <dbReference type="SAM" id="Phobius"/>
    </source>
</evidence>
<feature type="transmembrane region" description="Helical" evidence="7">
    <location>
        <begin position="237"/>
        <end position="258"/>
    </location>
</feature>
<evidence type="ECO:0000256" key="2">
    <source>
        <dbReference type="ARBA" id="ARBA00022475"/>
    </source>
</evidence>
<keyword evidence="5 7" id="KW-0472">Membrane</keyword>
<feature type="compositionally biased region" description="Pro residues" evidence="6">
    <location>
        <begin position="418"/>
        <end position="435"/>
    </location>
</feature>
<evidence type="ECO:0000256" key="3">
    <source>
        <dbReference type="ARBA" id="ARBA00022692"/>
    </source>
</evidence>
<comment type="caution">
    <text evidence="8">The sequence shown here is derived from an EMBL/GenBank/DDBJ whole genome shotgun (WGS) entry which is preliminary data.</text>
</comment>
<feature type="transmembrane region" description="Helical" evidence="7">
    <location>
        <begin position="270"/>
        <end position="288"/>
    </location>
</feature>
<feature type="transmembrane region" description="Helical" evidence="7">
    <location>
        <begin position="322"/>
        <end position="343"/>
    </location>
</feature>
<dbReference type="GO" id="GO:0005886">
    <property type="term" value="C:plasma membrane"/>
    <property type="evidence" value="ECO:0007669"/>
    <property type="project" value="UniProtKB-SubCell"/>
</dbReference>
<dbReference type="InterPro" id="IPR036259">
    <property type="entry name" value="MFS_trans_sf"/>
</dbReference>
<dbReference type="PANTHER" id="PTHR23513:SF6">
    <property type="entry name" value="MAJOR FACILITATOR SUPERFAMILY ASSOCIATED DOMAIN-CONTAINING PROTEIN"/>
    <property type="match status" value="1"/>
</dbReference>
<reference evidence="8 9" key="1">
    <citation type="submission" date="2019-08" db="EMBL/GenBank/DDBJ databases">
        <title>Draft genome for granaticin producer strain Streptomyces parvus C05.</title>
        <authorList>
            <person name="Gonzalez-Pimentel J.L."/>
        </authorList>
    </citation>
    <scope>NUCLEOTIDE SEQUENCE [LARGE SCALE GENOMIC DNA]</scope>
    <source>
        <strain evidence="8 9">C05</strain>
    </source>
</reference>
<feature type="transmembrane region" description="Helical" evidence="7">
    <location>
        <begin position="179"/>
        <end position="198"/>
    </location>
</feature>
<evidence type="ECO:0000313" key="8">
    <source>
        <dbReference type="EMBL" id="TYR65172.1"/>
    </source>
</evidence>